<dbReference type="SMART" id="SM00903">
    <property type="entry name" value="Flavin_Reduct"/>
    <property type="match status" value="1"/>
</dbReference>
<proteinExistence type="inferred from homology"/>
<dbReference type="AlphaFoldDB" id="A0A934U080"/>
<dbReference type="SUPFAM" id="SSF50475">
    <property type="entry name" value="FMN-binding split barrel"/>
    <property type="match status" value="1"/>
</dbReference>
<evidence type="ECO:0000256" key="1">
    <source>
        <dbReference type="ARBA" id="ARBA00008898"/>
    </source>
</evidence>
<dbReference type="Proteomes" id="UP000655868">
    <property type="component" value="Unassembled WGS sequence"/>
</dbReference>
<keyword evidence="2" id="KW-0560">Oxidoreductase</keyword>
<dbReference type="PANTHER" id="PTHR30466:SF1">
    <property type="entry name" value="FMN REDUCTASE (NADH) RUTF"/>
    <property type="match status" value="1"/>
</dbReference>
<dbReference type="InterPro" id="IPR012349">
    <property type="entry name" value="Split_barrel_FMN-bd"/>
</dbReference>
<dbReference type="Gene3D" id="2.30.110.10">
    <property type="entry name" value="Electron Transport, Fmn-binding Protein, Chain A"/>
    <property type="match status" value="1"/>
</dbReference>
<evidence type="ECO:0000259" key="3">
    <source>
        <dbReference type="SMART" id="SM00903"/>
    </source>
</evidence>
<gene>
    <name evidence="4" type="ORF">JGU71_00205</name>
</gene>
<evidence type="ECO:0000256" key="2">
    <source>
        <dbReference type="ARBA" id="ARBA00023002"/>
    </source>
</evidence>
<dbReference type="PANTHER" id="PTHR30466">
    <property type="entry name" value="FLAVIN REDUCTASE"/>
    <property type="match status" value="1"/>
</dbReference>
<comment type="similarity">
    <text evidence="1">Belongs to the non-flavoprotein flavin reductase family.</text>
</comment>
<dbReference type="GO" id="GO:0042602">
    <property type="term" value="F:riboflavin reductase (NADPH) activity"/>
    <property type="evidence" value="ECO:0007669"/>
    <property type="project" value="TreeGrafter"/>
</dbReference>
<sequence length="166" mass="17157">MIDKTIDKDTFKKIMACAPGPATIVTATGADDRPQGLTVSAVCSVSLDPPLVLACLDLGSNTLQAVRSSGAFTVNYIASGREHVALDFAVKSDSKFDGHRWSAPVGVAGGPILDEHSAAFAVCRVEQLVDAGDHVIVVGAVVDGQASDDCHALAYARRAFFTAAGV</sequence>
<organism evidence="4 5">
    <name type="scientific">Antrihabitans stalagmiti</name>
    <dbReference type="NCBI Taxonomy" id="2799499"/>
    <lineage>
        <taxon>Bacteria</taxon>
        <taxon>Bacillati</taxon>
        <taxon>Actinomycetota</taxon>
        <taxon>Actinomycetes</taxon>
        <taxon>Mycobacteriales</taxon>
        <taxon>Nocardiaceae</taxon>
        <taxon>Antrihabitans</taxon>
    </lineage>
</organism>
<reference evidence="4" key="1">
    <citation type="submission" date="2020-12" db="EMBL/GenBank/DDBJ databases">
        <title>Antrihabitans popcorni sp. nov. and Antrihabitans auranticaus sp. nov., isolated from a larva cave.</title>
        <authorList>
            <person name="Lee S.D."/>
            <person name="Kim I.S."/>
        </authorList>
    </citation>
    <scope>NUCLEOTIDE SEQUENCE</scope>
    <source>
        <strain evidence="4">YC3-6</strain>
    </source>
</reference>
<keyword evidence="5" id="KW-1185">Reference proteome</keyword>
<comment type="caution">
    <text evidence="4">The sequence shown here is derived from an EMBL/GenBank/DDBJ whole genome shotgun (WGS) entry which is preliminary data.</text>
</comment>
<evidence type="ECO:0000313" key="4">
    <source>
        <dbReference type="EMBL" id="MBJ8337292.1"/>
    </source>
</evidence>
<dbReference type="InterPro" id="IPR050268">
    <property type="entry name" value="NADH-dep_flavin_reductase"/>
</dbReference>
<dbReference type="Pfam" id="PF01613">
    <property type="entry name" value="Flavin_Reduct"/>
    <property type="match status" value="1"/>
</dbReference>
<dbReference type="EMBL" id="JAEMNV010000001">
    <property type="protein sequence ID" value="MBJ8337292.1"/>
    <property type="molecule type" value="Genomic_DNA"/>
</dbReference>
<dbReference type="RefSeq" id="WP_199700875.1">
    <property type="nucleotide sequence ID" value="NZ_JAEMNV010000001.1"/>
</dbReference>
<accession>A0A934U080</accession>
<dbReference type="InterPro" id="IPR002563">
    <property type="entry name" value="Flavin_Rdtase-like_dom"/>
</dbReference>
<protein>
    <submittedName>
        <fullName evidence="4">Flavin reductase family protein</fullName>
    </submittedName>
</protein>
<feature type="domain" description="Flavin reductase like" evidence="3">
    <location>
        <begin position="15"/>
        <end position="162"/>
    </location>
</feature>
<evidence type="ECO:0000313" key="5">
    <source>
        <dbReference type="Proteomes" id="UP000655868"/>
    </source>
</evidence>
<name>A0A934U080_9NOCA</name>
<dbReference type="GO" id="GO:0010181">
    <property type="term" value="F:FMN binding"/>
    <property type="evidence" value="ECO:0007669"/>
    <property type="project" value="InterPro"/>
</dbReference>